<dbReference type="EMBL" id="JAAQHG020000077">
    <property type="protein sequence ID" value="KAL1582033.1"/>
    <property type="molecule type" value="Genomic_DNA"/>
</dbReference>
<keyword evidence="3" id="KW-0285">Flavoprotein</keyword>
<comment type="cofactor">
    <cofactor evidence="1">
        <name>FAD</name>
        <dbReference type="ChEBI" id="CHEBI:57692"/>
    </cofactor>
</comment>
<keyword evidence="4" id="KW-0274">FAD</keyword>
<evidence type="ECO:0000256" key="3">
    <source>
        <dbReference type="ARBA" id="ARBA00022630"/>
    </source>
</evidence>
<dbReference type="InterPro" id="IPR036188">
    <property type="entry name" value="FAD/NAD-bd_sf"/>
</dbReference>
<name>A0AB34KFM3_9PEZI</name>
<reference evidence="8 9" key="1">
    <citation type="journal article" date="2020" name="Microbiol. Resour. Announc.">
        <title>Draft Genome Sequence of a Cladosporium Species Isolated from the Mesophotic Ascidian Didemnum maculosum.</title>
        <authorList>
            <person name="Gioti A."/>
            <person name="Siaperas R."/>
            <person name="Nikolaivits E."/>
            <person name="Le Goff G."/>
            <person name="Ouazzani J."/>
            <person name="Kotoulas G."/>
            <person name="Topakas E."/>
        </authorList>
    </citation>
    <scope>NUCLEOTIDE SEQUENCE [LARGE SCALE GENOMIC DNA]</scope>
    <source>
        <strain evidence="8 9">TM138-S3</strain>
    </source>
</reference>
<evidence type="ECO:0000256" key="2">
    <source>
        <dbReference type="ARBA" id="ARBA00010139"/>
    </source>
</evidence>
<evidence type="ECO:0008006" key="10">
    <source>
        <dbReference type="Google" id="ProtNLM"/>
    </source>
</evidence>
<evidence type="ECO:0000256" key="7">
    <source>
        <dbReference type="ARBA" id="ARBA00023033"/>
    </source>
</evidence>
<evidence type="ECO:0000256" key="5">
    <source>
        <dbReference type="ARBA" id="ARBA00022857"/>
    </source>
</evidence>
<dbReference type="AlphaFoldDB" id="A0AB34KFM3"/>
<dbReference type="Pfam" id="PF00743">
    <property type="entry name" value="FMO-like"/>
    <property type="match status" value="1"/>
</dbReference>
<keyword evidence="7" id="KW-0503">Monooxygenase</keyword>
<dbReference type="GeneID" id="96010680"/>
<dbReference type="Gene3D" id="3.50.50.60">
    <property type="entry name" value="FAD/NAD(P)-binding domain"/>
    <property type="match status" value="3"/>
</dbReference>
<dbReference type="GO" id="GO:0004499">
    <property type="term" value="F:N,N-dimethylaniline monooxygenase activity"/>
    <property type="evidence" value="ECO:0007669"/>
    <property type="project" value="InterPro"/>
</dbReference>
<comment type="caution">
    <text evidence="8">The sequence shown here is derived from an EMBL/GenBank/DDBJ whole genome shotgun (WGS) entry which is preliminary data.</text>
</comment>
<dbReference type="GO" id="GO:0050661">
    <property type="term" value="F:NADP binding"/>
    <property type="evidence" value="ECO:0007669"/>
    <property type="project" value="InterPro"/>
</dbReference>
<dbReference type="Proteomes" id="UP000803884">
    <property type="component" value="Unassembled WGS sequence"/>
</dbReference>
<evidence type="ECO:0000256" key="4">
    <source>
        <dbReference type="ARBA" id="ARBA00022827"/>
    </source>
</evidence>
<sequence>MATQDPLASLEGDMLDVAPGVKPVNGDMKATEHVERLANVEANSAEKDGNASNGEVQECDVLVVGAGFSGITAIHRFRKQGLKVKCFEGASGFGGTWHWNRYPGARVDSESPFYQFNIPEVYTDWNFSERFPDHNELRRYFAHVDKVLDLRKDTTFNAKVNDASWDESTGRWNVKTESGHSANCKYLFLGTGLLHRKYTPDLPGLSDYKGKLVHSGSYPEDLDCTGKKVGLIGAGATAVQITQELGKVAENLTIFLRRPSYCIPIQQRKLTVDEQRELKSFYPVLFQSGRLSLTGFPVTGVDKGAVDATEEEREALWEMLWKRGGFQFLLSAFNDTLLNPESNRMVYDFWRKKVMQRISDPKKQAIMAPEKMPYYIATKRFPLESDYYDVINQDNVELADLTANSLKTFEETGMRMDDGTLKEFDVIILATGFDSFTGSLTNMGLKSKDGVDLRDLWKDGVFTYLGLTIAGFPNMSYTPQSPGALVNGITLIEAQVETAAEMIAKLEKEGAKSIDAKHEAQIEWKKMIEETANYTLIPQTTSWWNGGNIPGKKAEGMNYVMGIGAYEKQCRETMEGWKGFDVVKA</sequence>
<comment type="similarity">
    <text evidence="2">Belongs to the FAD-binding monooxygenase family.</text>
</comment>
<dbReference type="InterPro" id="IPR020946">
    <property type="entry name" value="Flavin_mOase-like"/>
</dbReference>
<dbReference type="GO" id="GO:0050660">
    <property type="term" value="F:flavin adenine dinucleotide binding"/>
    <property type="evidence" value="ECO:0007669"/>
    <property type="project" value="InterPro"/>
</dbReference>
<evidence type="ECO:0000256" key="6">
    <source>
        <dbReference type="ARBA" id="ARBA00023002"/>
    </source>
</evidence>
<protein>
    <recommendedName>
        <fullName evidence="10">FAD/NAD(P)-binding domain-containing protein</fullName>
    </recommendedName>
</protein>
<dbReference type="SUPFAM" id="SSF51905">
    <property type="entry name" value="FAD/NAD(P)-binding domain"/>
    <property type="match status" value="2"/>
</dbReference>
<evidence type="ECO:0000256" key="1">
    <source>
        <dbReference type="ARBA" id="ARBA00001974"/>
    </source>
</evidence>
<evidence type="ECO:0000313" key="9">
    <source>
        <dbReference type="Proteomes" id="UP000803884"/>
    </source>
</evidence>
<dbReference type="PANTHER" id="PTHR43098:SF3">
    <property type="entry name" value="L-ORNITHINE N(5)-MONOOXYGENASE-RELATED"/>
    <property type="match status" value="1"/>
</dbReference>
<organism evidence="8 9">
    <name type="scientific">Cladosporium halotolerans</name>
    <dbReference type="NCBI Taxonomy" id="1052096"/>
    <lineage>
        <taxon>Eukaryota</taxon>
        <taxon>Fungi</taxon>
        <taxon>Dikarya</taxon>
        <taxon>Ascomycota</taxon>
        <taxon>Pezizomycotina</taxon>
        <taxon>Dothideomycetes</taxon>
        <taxon>Dothideomycetidae</taxon>
        <taxon>Cladosporiales</taxon>
        <taxon>Cladosporiaceae</taxon>
        <taxon>Cladosporium</taxon>
    </lineage>
</organism>
<dbReference type="InterPro" id="IPR050775">
    <property type="entry name" value="FAD-binding_Monooxygenases"/>
</dbReference>
<accession>A0AB34KFM3</accession>
<dbReference type="PANTHER" id="PTHR43098">
    <property type="entry name" value="L-ORNITHINE N(5)-MONOOXYGENASE-RELATED"/>
    <property type="match status" value="1"/>
</dbReference>
<dbReference type="PRINTS" id="PR00411">
    <property type="entry name" value="PNDRDTASEI"/>
</dbReference>
<keyword evidence="6" id="KW-0560">Oxidoreductase</keyword>
<proteinExistence type="inferred from homology"/>
<keyword evidence="9" id="KW-1185">Reference proteome</keyword>
<keyword evidence="5" id="KW-0521">NADP</keyword>
<gene>
    <name evidence="8" type="ORF">WHR41_09238</name>
</gene>
<evidence type="ECO:0000313" key="8">
    <source>
        <dbReference type="EMBL" id="KAL1582033.1"/>
    </source>
</evidence>
<dbReference type="RefSeq" id="XP_069225140.1">
    <property type="nucleotide sequence ID" value="XM_069377842.1"/>
</dbReference>